<gene>
    <name evidence="1" type="ORF">AVEN_112193_1</name>
</gene>
<reference evidence="1 2" key="1">
    <citation type="journal article" date="2019" name="Sci. Rep.">
        <title>Orb-weaving spider Araneus ventricosus genome elucidates the spidroin gene catalogue.</title>
        <authorList>
            <person name="Kono N."/>
            <person name="Nakamura H."/>
            <person name="Ohtoshi R."/>
            <person name="Moran D.A.P."/>
            <person name="Shinohara A."/>
            <person name="Yoshida Y."/>
            <person name="Fujiwara M."/>
            <person name="Mori M."/>
            <person name="Tomita M."/>
            <person name="Arakawa K."/>
        </authorList>
    </citation>
    <scope>NUCLEOTIDE SEQUENCE [LARGE SCALE GENOMIC DNA]</scope>
</reference>
<organism evidence="1 2">
    <name type="scientific">Araneus ventricosus</name>
    <name type="common">Orbweaver spider</name>
    <name type="synonym">Epeira ventricosa</name>
    <dbReference type="NCBI Taxonomy" id="182803"/>
    <lineage>
        <taxon>Eukaryota</taxon>
        <taxon>Metazoa</taxon>
        <taxon>Ecdysozoa</taxon>
        <taxon>Arthropoda</taxon>
        <taxon>Chelicerata</taxon>
        <taxon>Arachnida</taxon>
        <taxon>Araneae</taxon>
        <taxon>Araneomorphae</taxon>
        <taxon>Entelegynae</taxon>
        <taxon>Araneoidea</taxon>
        <taxon>Araneidae</taxon>
        <taxon>Araneus</taxon>
    </lineage>
</organism>
<dbReference type="EMBL" id="BGPR01001155">
    <property type="protein sequence ID" value="GBM46848.1"/>
    <property type="molecule type" value="Genomic_DNA"/>
</dbReference>
<protein>
    <submittedName>
        <fullName evidence="1">Uncharacterized protein</fullName>
    </submittedName>
</protein>
<comment type="caution">
    <text evidence="1">The sequence shown here is derived from an EMBL/GenBank/DDBJ whole genome shotgun (WGS) entry which is preliminary data.</text>
</comment>
<name>A0A4Y2G2G4_ARAVE</name>
<evidence type="ECO:0000313" key="1">
    <source>
        <dbReference type="EMBL" id="GBM46848.1"/>
    </source>
</evidence>
<keyword evidence="2" id="KW-1185">Reference proteome</keyword>
<sequence length="73" mass="8197">MEKSEIATWKAGTFRNFCRNSLYAVGIQGPRIEAPYGLSSFCPGDKNLTKNLGIVYVFVIVVSHLFKNLQQET</sequence>
<proteinExistence type="predicted"/>
<accession>A0A4Y2G2G4</accession>
<dbReference type="Proteomes" id="UP000499080">
    <property type="component" value="Unassembled WGS sequence"/>
</dbReference>
<evidence type="ECO:0000313" key="2">
    <source>
        <dbReference type="Proteomes" id="UP000499080"/>
    </source>
</evidence>
<dbReference type="AlphaFoldDB" id="A0A4Y2G2G4"/>